<dbReference type="GO" id="GO:0004176">
    <property type="term" value="F:ATP-dependent peptidase activity"/>
    <property type="evidence" value="ECO:0007669"/>
    <property type="project" value="InterPro"/>
</dbReference>
<protein>
    <recommendedName>
        <fullName evidence="2">Peptidase M41 domain-containing protein</fullName>
    </recommendedName>
</protein>
<evidence type="ECO:0000313" key="1">
    <source>
        <dbReference type="EMBL" id="XDQ43279.1"/>
    </source>
</evidence>
<name>A0AB39QQU3_9ACTN</name>
<dbReference type="GO" id="GO:0004222">
    <property type="term" value="F:metalloendopeptidase activity"/>
    <property type="evidence" value="ECO:0007669"/>
    <property type="project" value="InterPro"/>
</dbReference>
<gene>
    <name evidence="1" type="ORF">AB5J52_14005</name>
</gene>
<dbReference type="RefSeq" id="WP_369222445.1">
    <property type="nucleotide sequence ID" value="NZ_CP163441.1"/>
</dbReference>
<proteinExistence type="predicted"/>
<organism evidence="1">
    <name type="scientific">Streptomyces sp. R39</name>
    <dbReference type="NCBI Taxonomy" id="3238631"/>
    <lineage>
        <taxon>Bacteria</taxon>
        <taxon>Bacillati</taxon>
        <taxon>Actinomycetota</taxon>
        <taxon>Actinomycetes</taxon>
        <taxon>Kitasatosporales</taxon>
        <taxon>Streptomycetaceae</taxon>
        <taxon>Streptomyces</taxon>
    </lineage>
</organism>
<dbReference type="AlphaFoldDB" id="A0AB39QQU3"/>
<accession>A0AB39QQU3</accession>
<dbReference type="Gene3D" id="1.20.58.760">
    <property type="entry name" value="Peptidase M41"/>
    <property type="match status" value="1"/>
</dbReference>
<dbReference type="EMBL" id="CP163441">
    <property type="protein sequence ID" value="XDQ43279.1"/>
    <property type="molecule type" value="Genomic_DNA"/>
</dbReference>
<evidence type="ECO:0008006" key="2">
    <source>
        <dbReference type="Google" id="ProtNLM"/>
    </source>
</evidence>
<dbReference type="InterPro" id="IPR037219">
    <property type="entry name" value="Peptidase_M41-like"/>
</dbReference>
<sequence>MNDQLRIALHEAGHTFIAWRFGQTSGPVTVVPGPRWAGTAHHDRQPVPQAVLAAVNVEMPYLSWPAAVRHDVDVQALITAAGHVAEETLGHRIGRRGDPLAIRAAELAAARPLTEPEERRILAGREDTTGQTDDERLAALMLLAHGHDPVTGSAWLNYITATARTCITRDADRVLRLAAVLADHGTLSGQAVTEILEAA</sequence>
<dbReference type="GO" id="GO:0006508">
    <property type="term" value="P:proteolysis"/>
    <property type="evidence" value="ECO:0007669"/>
    <property type="project" value="InterPro"/>
</dbReference>
<reference evidence="1" key="1">
    <citation type="submission" date="2024-07" db="EMBL/GenBank/DDBJ databases">
        <authorList>
            <person name="Yu S.T."/>
        </authorList>
    </citation>
    <scope>NUCLEOTIDE SEQUENCE</scope>
    <source>
        <strain evidence="1">R39</strain>
    </source>
</reference>
<dbReference type="GO" id="GO:0005524">
    <property type="term" value="F:ATP binding"/>
    <property type="evidence" value="ECO:0007669"/>
    <property type="project" value="InterPro"/>
</dbReference>
<dbReference type="SUPFAM" id="SSF140990">
    <property type="entry name" value="FtsH protease domain-like"/>
    <property type="match status" value="1"/>
</dbReference>